<keyword evidence="3 8" id="KW-1133">Transmembrane helix</keyword>
<feature type="domain" description="NADH:quinone oxidoreductase/Mrp antiporter transmembrane" evidence="9">
    <location>
        <begin position="124"/>
        <end position="425"/>
    </location>
</feature>
<feature type="transmembrane region" description="Helical" evidence="8">
    <location>
        <begin position="192"/>
        <end position="218"/>
    </location>
</feature>
<evidence type="ECO:0000256" key="3">
    <source>
        <dbReference type="ARBA" id="ARBA00022989"/>
    </source>
</evidence>
<feature type="transmembrane region" description="Helical" evidence="8">
    <location>
        <begin position="239"/>
        <end position="263"/>
    </location>
</feature>
<keyword evidence="2 7" id="KW-0812">Transmembrane</keyword>
<reference evidence="10 11" key="1">
    <citation type="submission" date="2019-02" db="EMBL/GenBank/DDBJ databases">
        <authorList>
            <person name="Manzano-Marin A."/>
            <person name="Manzano-Marin A."/>
        </authorList>
    </citation>
    <scope>NUCLEOTIDE SEQUENCE [LARGE SCALE GENOMIC DNA]</scope>
    <source>
        <strain evidence="10 11">BuCikochiana</strain>
    </source>
</reference>
<dbReference type="Pfam" id="PF00361">
    <property type="entry name" value="Proton_antipo_M"/>
    <property type="match status" value="1"/>
</dbReference>
<dbReference type="PANTHER" id="PTHR22773">
    <property type="entry name" value="NADH DEHYDROGENASE"/>
    <property type="match status" value="1"/>
</dbReference>
<feature type="transmembrane region" description="Helical" evidence="8">
    <location>
        <begin position="373"/>
        <end position="395"/>
    </location>
</feature>
<feature type="transmembrane region" description="Helical" evidence="8">
    <location>
        <begin position="331"/>
        <end position="352"/>
    </location>
</feature>
<comment type="subunit">
    <text evidence="6">Composed of 13 different subunits. Subunits NuoA, H, J, K, L, M, N constitute the membrane sector of the complex.</text>
</comment>
<evidence type="ECO:0000256" key="4">
    <source>
        <dbReference type="ARBA" id="ARBA00023136"/>
    </source>
</evidence>
<evidence type="ECO:0000259" key="9">
    <source>
        <dbReference type="Pfam" id="PF00361"/>
    </source>
</evidence>
<evidence type="ECO:0000256" key="1">
    <source>
        <dbReference type="ARBA" id="ARBA00004127"/>
    </source>
</evidence>
<evidence type="ECO:0000256" key="7">
    <source>
        <dbReference type="RuleBase" id="RU000320"/>
    </source>
</evidence>
<dbReference type="EMBL" id="LR217707">
    <property type="protein sequence ID" value="VFP81034.1"/>
    <property type="molecule type" value="Genomic_DNA"/>
</dbReference>
<feature type="transmembrane region" description="Helical" evidence="8">
    <location>
        <begin position="129"/>
        <end position="146"/>
    </location>
</feature>
<feature type="transmembrane region" description="Helical" evidence="8">
    <location>
        <begin position="34"/>
        <end position="54"/>
    </location>
</feature>
<feature type="transmembrane region" description="Helical" evidence="8">
    <location>
        <begin position="6"/>
        <end position="27"/>
    </location>
</feature>
<keyword evidence="4 8" id="KW-0472">Membrane</keyword>
<comment type="subcellular location">
    <subcellularLocation>
        <location evidence="1">Endomembrane system</location>
        <topology evidence="1">Multi-pass membrane protein</topology>
    </subcellularLocation>
    <subcellularLocation>
        <location evidence="7">Membrane</location>
        <topology evidence="7">Multi-pass membrane protein</topology>
    </subcellularLocation>
</comment>
<feature type="transmembrane region" description="Helical" evidence="8">
    <location>
        <begin position="158"/>
        <end position="180"/>
    </location>
</feature>
<organism evidence="10 11">
    <name type="scientific">Buchnera aphidicola</name>
    <name type="common">Cinara kochiana kochiana</name>
    <dbReference type="NCBI Taxonomy" id="2518976"/>
    <lineage>
        <taxon>Bacteria</taxon>
        <taxon>Pseudomonadati</taxon>
        <taxon>Pseudomonadota</taxon>
        <taxon>Gammaproteobacteria</taxon>
        <taxon>Enterobacterales</taxon>
        <taxon>Erwiniaceae</taxon>
        <taxon>Buchnera</taxon>
    </lineage>
</organism>
<protein>
    <submittedName>
        <fullName evidence="10">NADH-quinone oxidoreductase subunit N</fullName>
        <ecNumber evidence="10">1.6.5.11</ecNumber>
    </submittedName>
</protein>
<comment type="function">
    <text evidence="5">NDH-1 shuttles electrons from NADH, via FMN and iron-sulfur (Fe-S) centers, to quinones in the respiratory chain. Couples the redox reaction to proton translocation (for every two electrons transferred, four hydrogen ions are translocated across the cytoplasmic membrane), and thus conserves the redox energy in a proton gradient.</text>
</comment>
<dbReference type="GO" id="GO:0012505">
    <property type="term" value="C:endomembrane system"/>
    <property type="evidence" value="ECO:0007669"/>
    <property type="project" value="UniProtKB-SubCell"/>
</dbReference>
<evidence type="ECO:0000256" key="2">
    <source>
        <dbReference type="ARBA" id="ARBA00022692"/>
    </source>
</evidence>
<evidence type="ECO:0000256" key="5">
    <source>
        <dbReference type="ARBA" id="ARBA00025189"/>
    </source>
</evidence>
<gene>
    <name evidence="10" type="primary">nuoN</name>
    <name evidence="10" type="ORF">BUCIKOCA2762_115</name>
</gene>
<feature type="transmembrane region" description="Helical" evidence="8">
    <location>
        <begin position="105"/>
        <end position="123"/>
    </location>
</feature>
<dbReference type="Proteomes" id="UP000294380">
    <property type="component" value="Chromosome"/>
</dbReference>
<evidence type="ECO:0000256" key="6">
    <source>
        <dbReference type="ARBA" id="ARBA00025811"/>
    </source>
</evidence>
<sequence>MIKLFDSIILIMPILSLICSIIIIFYISFYKKNLFLESIIVICGLLFSIMIILYLKVFMLEYVSELIKIDQYSYFYIFMLLFSSLCTCIFAYPWMLYRNMYSTEFYSFILLSTIGGILVSIAFNFSTLFIGIELLFFPILGVLILFPKNKFNWSAILTYLVVSVFSSILLLLGCSFIYFVSGRLCFSFFTYIFIYYPTIMYSSVVFFGLFMVLFSLFLKLSLFPLHIWAPDIYQYTNSCALIYFSTITKISILSFLVRFLYYIPYLNKIKIIFNILYCVAIFSLLFGNLVAALQNKIQRLIGYLSISNLGFLLILIITYSQKENIYMTKYINIYIFGYLIGLLGFFGIKSIIDFNILIKNIHDTKNNSLTGLFWYDPILGIMMTIILLSLSGFPITIGFWGKFFVFKHLVYKNFFITVICMMLSSIVGTYSYLNIIYSLYCKQPVELKKTHVSNRLNVTILQKYLVICIGVILILLGFFPQFLYDFF</sequence>
<dbReference type="InterPro" id="IPR001750">
    <property type="entry name" value="ND/Mrp_TM"/>
</dbReference>
<keyword evidence="10" id="KW-0560">Oxidoreductase</keyword>
<dbReference type="GO" id="GO:0016020">
    <property type="term" value="C:membrane"/>
    <property type="evidence" value="ECO:0007669"/>
    <property type="project" value="UniProtKB-SubCell"/>
</dbReference>
<feature type="transmembrane region" description="Helical" evidence="8">
    <location>
        <begin position="269"/>
        <end position="293"/>
    </location>
</feature>
<feature type="transmembrane region" description="Helical" evidence="8">
    <location>
        <begin position="461"/>
        <end position="484"/>
    </location>
</feature>
<name>A0A451D5Q4_9GAMM</name>
<dbReference type="OrthoDB" id="9768329at2"/>
<dbReference type="AlphaFoldDB" id="A0A451D5Q4"/>
<accession>A0A451D5Q4</accession>
<feature type="transmembrane region" description="Helical" evidence="8">
    <location>
        <begin position="300"/>
        <end position="319"/>
    </location>
</feature>
<dbReference type="GO" id="GO:0016491">
    <property type="term" value="F:oxidoreductase activity"/>
    <property type="evidence" value="ECO:0007669"/>
    <property type="project" value="UniProtKB-KW"/>
</dbReference>
<feature type="transmembrane region" description="Helical" evidence="8">
    <location>
        <begin position="74"/>
        <end position="93"/>
    </location>
</feature>
<evidence type="ECO:0000256" key="8">
    <source>
        <dbReference type="SAM" id="Phobius"/>
    </source>
</evidence>
<feature type="transmembrane region" description="Helical" evidence="8">
    <location>
        <begin position="415"/>
        <end position="440"/>
    </location>
</feature>
<evidence type="ECO:0000313" key="11">
    <source>
        <dbReference type="Proteomes" id="UP000294380"/>
    </source>
</evidence>
<proteinExistence type="predicted"/>
<evidence type="ECO:0000313" key="10">
    <source>
        <dbReference type="EMBL" id="VFP81034.1"/>
    </source>
</evidence>
<dbReference type="EC" id="1.6.5.11" evidence="10"/>